<name>K6X2A2_9ACTN</name>
<proteinExistence type="predicted"/>
<dbReference type="InterPro" id="IPR019292">
    <property type="entry name" value="McrC"/>
</dbReference>
<dbReference type="RefSeq" id="WP_006864783.1">
    <property type="nucleotide sequence ID" value="NZ_BAHE01000002.1"/>
</dbReference>
<dbReference type="PANTHER" id="PTHR38733:SF1">
    <property type="entry name" value="TYPE IV METHYL-DIRECTED RESTRICTION ENZYME ECOKMCRBC"/>
    <property type="match status" value="1"/>
</dbReference>
<dbReference type="EMBL" id="BAHE01000002">
    <property type="protein sequence ID" value="GAB98502.1"/>
    <property type="molecule type" value="Genomic_DNA"/>
</dbReference>
<accession>K6X2A2</accession>
<evidence type="ECO:0008006" key="3">
    <source>
        <dbReference type="Google" id="ProtNLM"/>
    </source>
</evidence>
<comment type="caution">
    <text evidence="1">The sequence shown here is derived from an EMBL/GenBank/DDBJ whole genome shotgun (WGS) entry which is preliminary data.</text>
</comment>
<dbReference type="AlphaFoldDB" id="K6X2A2"/>
<keyword evidence="2" id="KW-1185">Reference proteome</keyword>
<reference evidence="1 2" key="1">
    <citation type="submission" date="2012-08" db="EMBL/GenBank/DDBJ databases">
        <title>Whole genome shotgun sequence of Gordonia namibiensis NBRC 108229.</title>
        <authorList>
            <person name="Isaki-Nakamura S."/>
            <person name="Hosoyama A."/>
            <person name="Tsuchikane K."/>
            <person name="Katsumata H."/>
            <person name="Baba S."/>
            <person name="Yamazaki S."/>
            <person name="Fujita N."/>
        </authorList>
    </citation>
    <scope>NUCLEOTIDE SEQUENCE [LARGE SCALE GENOMIC DNA]</scope>
    <source>
        <strain evidence="1 2">NBRC 108229</strain>
    </source>
</reference>
<dbReference type="PANTHER" id="PTHR38733">
    <property type="entry name" value="PROTEIN MCRC"/>
    <property type="match status" value="1"/>
</dbReference>
<gene>
    <name evidence="1" type="ORF">GONAM_02_00240</name>
</gene>
<dbReference type="Pfam" id="PF10117">
    <property type="entry name" value="McrBC"/>
    <property type="match status" value="1"/>
</dbReference>
<protein>
    <recommendedName>
        <fullName evidence="3">5-methylcytosine-specific restriction enzyme subunit McrC</fullName>
    </recommendedName>
</protein>
<dbReference type="Proteomes" id="UP000035058">
    <property type="component" value="Unassembled WGS sequence"/>
</dbReference>
<evidence type="ECO:0000313" key="1">
    <source>
        <dbReference type="EMBL" id="GAB98502.1"/>
    </source>
</evidence>
<organism evidence="1 2">
    <name type="scientific">Gordonia namibiensis NBRC 108229</name>
    <dbReference type="NCBI Taxonomy" id="1208314"/>
    <lineage>
        <taxon>Bacteria</taxon>
        <taxon>Bacillati</taxon>
        <taxon>Actinomycetota</taxon>
        <taxon>Actinomycetes</taxon>
        <taxon>Mycobacteriales</taxon>
        <taxon>Gordoniaceae</taxon>
        <taxon>Gordonia</taxon>
    </lineage>
</organism>
<evidence type="ECO:0000313" key="2">
    <source>
        <dbReference type="Proteomes" id="UP000035058"/>
    </source>
</evidence>
<sequence length="399" mass="44260">MLNLTEHQRGNPVALTLSQQRQVREIFDARFEPAENGCVRVIPGARVGAATVDDLHIVVTPKVPVFRIIHMIGVAADPFGWRPDDVAGLSATSVTDAIAALFARACIRAFGFGIYRTYRTERLTLSHVKGRIDVARYIRSPLPVPVPVDATVHDDHTAENQVLRAACDALRRLSELSTRTHTDLASVWKVVREVGLLHEPLRTAQQIVWSRHNAHYRTAVRLAELVLRSQSVTITSGTVPVPGFVLNMPSIVENYVRALIREELGADDTEMPTSWKGRLTLDRGRQIGLIPDLGMRRNGRWEFIGDVKYKVAQRLSADQKHEQGRQDDLYQLHAYVTEAGLDEGTLVYAGMAQSEVVHTVRATGARLRVVAVDLTADDIDAQVRGVVRVEPGRTVHLAP</sequence>